<keyword evidence="3" id="KW-1185">Reference proteome</keyword>
<dbReference type="InterPro" id="IPR018170">
    <property type="entry name" value="Aldo/ket_reductase_CS"/>
</dbReference>
<dbReference type="PANTHER" id="PTHR11732">
    <property type="entry name" value="ALDO/KETO REDUCTASE"/>
    <property type="match status" value="1"/>
</dbReference>
<protein>
    <submittedName>
        <fullName evidence="4">BTB domain-containing protein</fullName>
    </submittedName>
</protein>
<dbReference type="InterPro" id="IPR020471">
    <property type="entry name" value="AKR"/>
</dbReference>
<evidence type="ECO:0000259" key="1">
    <source>
        <dbReference type="PROSITE" id="PS50097"/>
    </source>
</evidence>
<dbReference type="InterPro" id="IPR023210">
    <property type="entry name" value="NADP_OxRdtase_dom"/>
</dbReference>
<organism evidence="3 4">
    <name type="scientific">Globodera rostochiensis</name>
    <name type="common">Golden nematode worm</name>
    <name type="synonym">Heterodera rostochiensis</name>
    <dbReference type="NCBI Taxonomy" id="31243"/>
    <lineage>
        <taxon>Eukaryota</taxon>
        <taxon>Metazoa</taxon>
        <taxon>Ecdysozoa</taxon>
        <taxon>Nematoda</taxon>
        <taxon>Chromadorea</taxon>
        <taxon>Rhabditida</taxon>
        <taxon>Tylenchina</taxon>
        <taxon>Tylenchomorpha</taxon>
        <taxon>Tylenchoidea</taxon>
        <taxon>Heteroderidae</taxon>
        <taxon>Heteroderinae</taxon>
        <taxon>Globodera</taxon>
    </lineage>
</organism>
<dbReference type="WBParaSite" id="Gr19_v10_g14601.t1">
    <property type="protein sequence ID" value="Gr19_v10_g14601.t1"/>
    <property type="gene ID" value="Gr19_v10_g14601"/>
</dbReference>
<dbReference type="Gene3D" id="3.30.710.10">
    <property type="entry name" value="Potassium Channel Kv1.1, Chain A"/>
    <property type="match status" value="1"/>
</dbReference>
<dbReference type="Pfam" id="PF22486">
    <property type="entry name" value="MATH_2"/>
    <property type="match status" value="1"/>
</dbReference>
<dbReference type="Pfam" id="PF00248">
    <property type="entry name" value="Aldo_ket_red"/>
    <property type="match status" value="1"/>
</dbReference>
<dbReference type="Pfam" id="PF00651">
    <property type="entry name" value="BTB"/>
    <property type="match status" value="1"/>
</dbReference>
<dbReference type="SMART" id="SM00225">
    <property type="entry name" value="BTB"/>
    <property type="match status" value="1"/>
</dbReference>
<evidence type="ECO:0000313" key="3">
    <source>
        <dbReference type="Proteomes" id="UP000887572"/>
    </source>
</evidence>
<dbReference type="SUPFAM" id="SSF51430">
    <property type="entry name" value="NAD(P)-linked oxidoreductase"/>
    <property type="match status" value="1"/>
</dbReference>
<dbReference type="GO" id="GO:0016491">
    <property type="term" value="F:oxidoreductase activity"/>
    <property type="evidence" value="ECO:0007669"/>
    <property type="project" value="InterPro"/>
</dbReference>
<dbReference type="InterPro" id="IPR011333">
    <property type="entry name" value="SKP1/BTB/POZ_sf"/>
</dbReference>
<name>A0A914H6E2_GLORO</name>
<dbReference type="Gene3D" id="1.25.40.420">
    <property type="match status" value="1"/>
</dbReference>
<dbReference type="InterPro" id="IPR008974">
    <property type="entry name" value="TRAF-like"/>
</dbReference>
<dbReference type="SUPFAM" id="SSF49599">
    <property type="entry name" value="TRAF domain-like"/>
    <property type="match status" value="1"/>
</dbReference>
<dbReference type="SUPFAM" id="SSF54695">
    <property type="entry name" value="POZ domain"/>
    <property type="match status" value="1"/>
</dbReference>
<dbReference type="SMART" id="SM00061">
    <property type="entry name" value="MATH"/>
    <property type="match status" value="1"/>
</dbReference>
<feature type="domain" description="MATH" evidence="2">
    <location>
        <begin position="261"/>
        <end position="395"/>
    </location>
</feature>
<dbReference type="Gene3D" id="3.20.20.100">
    <property type="entry name" value="NADP-dependent oxidoreductase domain"/>
    <property type="match status" value="1"/>
</dbReference>
<feature type="domain" description="BTB" evidence="1">
    <location>
        <begin position="21"/>
        <end position="95"/>
    </location>
</feature>
<dbReference type="PRINTS" id="PR00069">
    <property type="entry name" value="ALDKETRDTASE"/>
</dbReference>
<sequence length="688" mass="77088">MSKSDNLGGRMKRLLGTGDGADVHFLVGEGDEKELLPAHKAILMAASDVFETMFRFDAENANVCAAKEVKPVVITDVELDAFKVMLSFIYADDLSGLNGDNAIAVLYAANKYDVPGLIKACVDFPKAKLSNVFDALVQARFLGKELLDRDQLFVCGEIAICNSASRWADEKCRQNGKKCSAKNRRAMLGTALFKIRFPLIPQTDFAKIIVPSGVLKRDQMMSVFLHYSHPDAALPKLYPLQFPTKRRIATKSHDDDPYKPSGKIMLKVEKVSEFAREDGSNRRFSEPVYIRGIPWKIGTYSQTVSAQQWLSFYLRCNAGNTDPNWRCAGSTTFKIVSQMEGRKDHTLEINHIFSFSSGGRVGWGFAQFMTFEKLMDPNNGWYDAKNDTVLLTVDFFRLVNGAIAFIELGLFHATVPFIGNALKEMVQAGEIKRDELFITSKVWNTFHSYDAALANVDTILEQLGLDYLDLCLIHWPIGYREGGELMPKDESGHKVFLSNVDFLETWRALEHAVATGKVRSIGVSNFNSAQTQRVIDTGSIKPCVLQTECHPFFQQKKLRTFCKNKGIHFVASCPLGSSADNMFRRAEYPKVFDHPTISGIAKLLQKTNAQVVLRFLVQLNVGVVPRSSDSQRQRQNLDIFGFSLNDDQMARMEALDTGKRIVYLPISAHSPHFPFGANCPDDRGQTEF</sequence>
<dbReference type="PROSITE" id="PS00063">
    <property type="entry name" value="ALDOKETO_REDUCTASE_3"/>
    <property type="match status" value="1"/>
</dbReference>
<proteinExistence type="predicted"/>
<dbReference type="AlphaFoldDB" id="A0A914H6E2"/>
<reference evidence="4" key="1">
    <citation type="submission" date="2022-11" db="UniProtKB">
        <authorList>
            <consortium name="WormBaseParasite"/>
        </authorList>
    </citation>
    <scope>IDENTIFICATION</scope>
</reference>
<dbReference type="CDD" id="cd19071">
    <property type="entry name" value="AKR_AKR1-5-like"/>
    <property type="match status" value="1"/>
</dbReference>
<dbReference type="PROSITE" id="PS00062">
    <property type="entry name" value="ALDOKETO_REDUCTASE_2"/>
    <property type="match status" value="1"/>
</dbReference>
<dbReference type="InterPro" id="IPR002083">
    <property type="entry name" value="MATH/TRAF_dom"/>
</dbReference>
<dbReference type="PROSITE" id="PS50144">
    <property type="entry name" value="MATH"/>
    <property type="match status" value="1"/>
</dbReference>
<dbReference type="InterPro" id="IPR000210">
    <property type="entry name" value="BTB/POZ_dom"/>
</dbReference>
<dbReference type="InterPro" id="IPR036812">
    <property type="entry name" value="NAD(P)_OxRdtase_dom_sf"/>
</dbReference>
<evidence type="ECO:0000313" key="4">
    <source>
        <dbReference type="WBParaSite" id="Gr19_v10_g14601.t1"/>
    </source>
</evidence>
<dbReference type="Gene3D" id="2.60.210.10">
    <property type="entry name" value="Apoptosis, Tumor Necrosis Factor Receptor Associated Protein 2, Chain A"/>
    <property type="match status" value="1"/>
</dbReference>
<dbReference type="Proteomes" id="UP000887572">
    <property type="component" value="Unplaced"/>
</dbReference>
<evidence type="ECO:0000259" key="2">
    <source>
        <dbReference type="PROSITE" id="PS50144"/>
    </source>
</evidence>
<dbReference type="PROSITE" id="PS50097">
    <property type="entry name" value="BTB"/>
    <property type="match status" value="1"/>
</dbReference>
<accession>A0A914H6E2</accession>